<dbReference type="EMBL" id="PNEN01000533">
    <property type="protein sequence ID" value="PPJ55708.1"/>
    <property type="molecule type" value="Genomic_DNA"/>
</dbReference>
<evidence type="ECO:0000313" key="3">
    <source>
        <dbReference type="Proteomes" id="UP000237631"/>
    </source>
</evidence>
<accession>A0A2S6C7J2</accession>
<gene>
    <name evidence="2" type="ORF">CBER1_10110</name>
</gene>
<protein>
    <recommendedName>
        <fullName evidence="4">Carboxylic ester hydrolase</fullName>
    </recommendedName>
</protein>
<dbReference type="AlphaFoldDB" id="A0A2S6C7J2"/>
<sequence length="327" mass="36630">MMTSHEKHTSPQERADISETPPTINPIDLPSKLLRAAYFVGKVPLKSLRSDPRISYAIDVPEQYCAIHDILQNPENDIPPRLPLVVNIHSTRRDAITCRDSLINFADKHGVAILAPLFPAGLDSLFDLDRSKLLRTDFLQADLRLLDMLNEVGHIWPGINTDPIILVGFSGGGQFVNRFMYWNPERVSAVAIAAPGQVTKLNPSEPWPKGTRDGDEVFPGEEVNVDVIQQIGEILLLVGEEDEMSDGQVELLQWLAKRKAKWKGETVEEKLGRTSRVQGVKSLQKDWRKHGMEARLEIVPAVGHSYQDLLPSLVAWLEECSAIVDRE</sequence>
<feature type="region of interest" description="Disordered" evidence="1">
    <location>
        <begin position="1"/>
        <end position="24"/>
    </location>
</feature>
<proteinExistence type="predicted"/>
<evidence type="ECO:0000256" key="1">
    <source>
        <dbReference type="SAM" id="MobiDB-lite"/>
    </source>
</evidence>
<reference evidence="3" key="1">
    <citation type="journal article" date="2017" name="bioRxiv">
        <title>Conservation of a gene cluster reveals novel cercosporin biosynthetic mechanisms and extends production to the genus Colletotrichum.</title>
        <authorList>
            <person name="de Jonge R."/>
            <person name="Ebert M.K."/>
            <person name="Huitt-Roehl C.R."/>
            <person name="Pal P."/>
            <person name="Suttle J.C."/>
            <person name="Spanner R.E."/>
            <person name="Neubauer J.D."/>
            <person name="Jurick W.M.II."/>
            <person name="Stott K.A."/>
            <person name="Secor G.A."/>
            <person name="Thomma B.P.H.J."/>
            <person name="Van de Peer Y."/>
            <person name="Townsend C.A."/>
            <person name="Bolton M.D."/>
        </authorList>
    </citation>
    <scope>NUCLEOTIDE SEQUENCE [LARGE SCALE GENOMIC DNA]</scope>
    <source>
        <strain evidence="3">CBS538.71</strain>
    </source>
</reference>
<organism evidence="2 3">
    <name type="scientific">Cercospora berteroae</name>
    <dbReference type="NCBI Taxonomy" id="357750"/>
    <lineage>
        <taxon>Eukaryota</taxon>
        <taxon>Fungi</taxon>
        <taxon>Dikarya</taxon>
        <taxon>Ascomycota</taxon>
        <taxon>Pezizomycotina</taxon>
        <taxon>Dothideomycetes</taxon>
        <taxon>Dothideomycetidae</taxon>
        <taxon>Mycosphaerellales</taxon>
        <taxon>Mycosphaerellaceae</taxon>
        <taxon>Cercospora</taxon>
    </lineage>
</organism>
<comment type="caution">
    <text evidence="2">The sequence shown here is derived from an EMBL/GenBank/DDBJ whole genome shotgun (WGS) entry which is preliminary data.</text>
</comment>
<keyword evidence="3" id="KW-1185">Reference proteome</keyword>
<dbReference type="Gene3D" id="3.40.50.1820">
    <property type="entry name" value="alpha/beta hydrolase"/>
    <property type="match status" value="1"/>
</dbReference>
<dbReference type="SUPFAM" id="SSF53474">
    <property type="entry name" value="alpha/beta-Hydrolases"/>
    <property type="match status" value="1"/>
</dbReference>
<evidence type="ECO:0000313" key="2">
    <source>
        <dbReference type="EMBL" id="PPJ55708.1"/>
    </source>
</evidence>
<evidence type="ECO:0008006" key="4">
    <source>
        <dbReference type="Google" id="ProtNLM"/>
    </source>
</evidence>
<dbReference type="Proteomes" id="UP000237631">
    <property type="component" value="Unassembled WGS sequence"/>
</dbReference>
<dbReference type="OrthoDB" id="2334691at2759"/>
<feature type="compositionally biased region" description="Basic and acidic residues" evidence="1">
    <location>
        <begin position="1"/>
        <end position="17"/>
    </location>
</feature>
<name>A0A2S6C7J2_9PEZI</name>
<dbReference type="InterPro" id="IPR029058">
    <property type="entry name" value="AB_hydrolase_fold"/>
</dbReference>